<dbReference type="AlphaFoldDB" id="A0AAD9QU25"/>
<dbReference type="SMART" id="SM00356">
    <property type="entry name" value="ZnF_C3H1"/>
    <property type="match status" value="1"/>
</dbReference>
<feature type="region of interest" description="Disordered" evidence="8">
    <location>
        <begin position="1"/>
        <end position="41"/>
    </location>
</feature>
<dbReference type="InterPro" id="IPR006575">
    <property type="entry name" value="RWD_dom"/>
</dbReference>
<dbReference type="Gene3D" id="1.10.8.10">
    <property type="entry name" value="DNA helicase RuvA subunit, C-terminal domain"/>
    <property type="match status" value="1"/>
</dbReference>
<dbReference type="EC" id="3.6.4.13" evidence="2"/>
<dbReference type="PROSITE" id="PS00690">
    <property type="entry name" value="DEAH_ATP_HELICASE"/>
    <property type="match status" value="1"/>
</dbReference>
<dbReference type="Gene3D" id="3.30.1370.210">
    <property type="match status" value="1"/>
</dbReference>
<dbReference type="Proteomes" id="UP001249851">
    <property type="component" value="Unassembled WGS sequence"/>
</dbReference>
<evidence type="ECO:0000313" key="12">
    <source>
        <dbReference type="EMBL" id="KAK2567372.1"/>
    </source>
</evidence>
<feature type="domain" description="Helicase ATP-binding" evidence="11">
    <location>
        <begin position="503"/>
        <end position="670"/>
    </location>
</feature>
<feature type="domain" description="C3H1-type" evidence="10">
    <location>
        <begin position="285"/>
        <end position="312"/>
    </location>
</feature>
<evidence type="ECO:0000259" key="10">
    <source>
        <dbReference type="PROSITE" id="PS50103"/>
    </source>
</evidence>
<dbReference type="Gene3D" id="3.10.110.10">
    <property type="entry name" value="Ubiquitin Conjugating Enzyme"/>
    <property type="match status" value="1"/>
</dbReference>
<keyword evidence="7" id="KW-0862">Zinc</keyword>
<dbReference type="Pfam" id="PF00270">
    <property type="entry name" value="DEAD"/>
    <property type="match status" value="1"/>
</dbReference>
<sequence length="759" mass="86310">MNRGRSGSRRPNRGGGRFNKPGTANRVILSSSVKHDTEEVEELFEDDEEYAEEYDDFVAAVRDSTTEKANSKPVKTRVRSRNRALIQTLQMSADNQRMIKEVLQDLQVSREGHELKEIRYFDDRQMKRNEDYWRKVGERKLVVEGVVNFSEDCDSEAERKDQIYSSHAIKKLIQCGFERTRCLDALGASDGDLGAALESLLCNCCELENIGQQNMDYNETKFQEAIEHRQDEVLALESIYGDAFTEVIKDSIWTINLALPFLLDTYKPKDTTTPRHKNKPDDKKEIPRNVCRFFLKGICKFEGRCKFSHVSHNDRAYSKEMNSGSGKLEDGETPGDSSSFVLEVRFPKRSLYPFEPPVVAFYSKNELIPSAGCLNVTLRLMKEAKDLSTTQSPVIFCLATLLENEEEIMTCFKRPPSEFSLPIKKTITPPSFELVENCIDKNSVPIKKPQIKKHEKSSQQLTIQEKNKKLKQQFERLESVAGYKSVLEERKNLPAWKSQQNIIETLKEHQVVVISGMTGCGKTTQIPQFVLDSFIKEGRGGECFIICTQPRRISAMAVAERVSNERIDKTGESVGYQVRLENKQSSKTSLLYCTTGILLRRLEGESSLPGVSHVIVDEVHERTEEGDFLMLVLKDLLTVRPDIRVVLMSATLNAQLFSKYFFDAPVIHIPGRTFPVMELFLEDSIEMTKFQVDPSSPYAKPMKSSSIPNITAGKKNHMLKDIQKMEDTVSGSDFRPPAANIDDQNLSEDQMAWRYASKA</sequence>
<evidence type="ECO:0000256" key="2">
    <source>
        <dbReference type="ARBA" id="ARBA00012552"/>
    </source>
</evidence>
<dbReference type="InterPro" id="IPR009060">
    <property type="entry name" value="UBA-like_sf"/>
</dbReference>
<keyword evidence="5 12" id="KW-0347">Helicase</keyword>
<keyword evidence="6" id="KW-0067">ATP-binding</keyword>
<dbReference type="GO" id="GO:0016787">
    <property type="term" value="F:hydrolase activity"/>
    <property type="evidence" value="ECO:0007669"/>
    <property type="project" value="UniProtKB-KW"/>
</dbReference>
<evidence type="ECO:0000256" key="4">
    <source>
        <dbReference type="ARBA" id="ARBA00022801"/>
    </source>
</evidence>
<dbReference type="InterPro" id="IPR014001">
    <property type="entry name" value="Helicase_ATP-bd"/>
</dbReference>
<keyword evidence="3" id="KW-0547">Nucleotide-binding</keyword>
<reference evidence="12" key="1">
    <citation type="journal article" date="2023" name="G3 (Bethesda)">
        <title>Whole genome assembly and annotation of the endangered Caribbean coral Acropora cervicornis.</title>
        <authorList>
            <person name="Selwyn J.D."/>
            <person name="Vollmer S.V."/>
        </authorList>
    </citation>
    <scope>NUCLEOTIDE SEQUENCE</scope>
    <source>
        <strain evidence="12">K2</strain>
    </source>
</reference>
<dbReference type="EMBL" id="JARQWQ010000014">
    <property type="protein sequence ID" value="KAK2567372.1"/>
    <property type="molecule type" value="Genomic_DNA"/>
</dbReference>
<keyword evidence="7" id="KW-0479">Metal-binding</keyword>
<dbReference type="SMART" id="SM00487">
    <property type="entry name" value="DEXDc"/>
    <property type="match status" value="1"/>
</dbReference>
<feature type="domain" description="UBA" evidence="9">
    <location>
        <begin position="158"/>
        <end position="203"/>
    </location>
</feature>
<name>A0AAD9QU25_ACRCE</name>
<keyword evidence="7" id="KW-0863">Zinc-finger</keyword>
<dbReference type="FunFam" id="3.40.50.300:FF:000284">
    <property type="entry name" value="probable ATP-dependent RNA helicase YTHDC2"/>
    <property type="match status" value="1"/>
</dbReference>
<dbReference type="InterPro" id="IPR016135">
    <property type="entry name" value="UBQ-conjugating_enzyme/RWD"/>
</dbReference>
<comment type="caution">
    <text evidence="12">The sequence shown here is derived from an EMBL/GenBank/DDBJ whole genome shotgun (WGS) entry which is preliminary data.</text>
</comment>
<dbReference type="PROSITE" id="PS50030">
    <property type="entry name" value="UBA"/>
    <property type="match status" value="1"/>
</dbReference>
<reference evidence="12" key="2">
    <citation type="journal article" date="2023" name="Science">
        <title>Genomic signatures of disease resistance in endangered staghorn corals.</title>
        <authorList>
            <person name="Vollmer S.V."/>
            <person name="Selwyn J.D."/>
            <person name="Despard B.A."/>
            <person name="Roesel C.L."/>
        </authorList>
    </citation>
    <scope>NUCLEOTIDE SEQUENCE</scope>
    <source>
        <strain evidence="12">K2</strain>
    </source>
</reference>
<evidence type="ECO:0000256" key="8">
    <source>
        <dbReference type="SAM" id="MobiDB-lite"/>
    </source>
</evidence>
<dbReference type="Gene3D" id="3.40.50.300">
    <property type="entry name" value="P-loop containing nucleotide triphosphate hydrolases"/>
    <property type="match status" value="1"/>
</dbReference>
<dbReference type="GO" id="GO:0008270">
    <property type="term" value="F:zinc ion binding"/>
    <property type="evidence" value="ECO:0007669"/>
    <property type="project" value="UniProtKB-KW"/>
</dbReference>
<feature type="compositionally biased region" description="Basic residues" evidence="8">
    <location>
        <begin position="1"/>
        <end position="12"/>
    </location>
</feature>
<evidence type="ECO:0000256" key="5">
    <source>
        <dbReference type="ARBA" id="ARBA00022806"/>
    </source>
</evidence>
<evidence type="ECO:0000256" key="1">
    <source>
        <dbReference type="ARBA" id="ARBA00008792"/>
    </source>
</evidence>
<protein>
    <recommendedName>
        <fullName evidence="2">RNA helicase</fullName>
        <ecNumber evidence="2">3.6.4.13</ecNumber>
    </recommendedName>
</protein>
<dbReference type="GO" id="GO:0003723">
    <property type="term" value="F:RNA binding"/>
    <property type="evidence" value="ECO:0007669"/>
    <property type="project" value="TreeGrafter"/>
</dbReference>
<dbReference type="PROSITE" id="PS51192">
    <property type="entry name" value="HELICASE_ATP_BIND_1"/>
    <property type="match status" value="1"/>
</dbReference>
<dbReference type="PROSITE" id="PS50103">
    <property type="entry name" value="ZF_C3H1"/>
    <property type="match status" value="1"/>
</dbReference>
<dbReference type="PANTHER" id="PTHR18934:SF145">
    <property type="entry name" value="ATP-DEPENDENT RNA HELICASE DHX57-RELATED"/>
    <property type="match status" value="1"/>
</dbReference>
<dbReference type="GO" id="GO:0003724">
    <property type="term" value="F:RNA helicase activity"/>
    <property type="evidence" value="ECO:0007669"/>
    <property type="project" value="UniProtKB-EC"/>
</dbReference>
<dbReference type="PANTHER" id="PTHR18934">
    <property type="entry name" value="ATP-DEPENDENT RNA HELICASE"/>
    <property type="match status" value="1"/>
</dbReference>
<dbReference type="SUPFAM" id="SSF46934">
    <property type="entry name" value="UBA-like"/>
    <property type="match status" value="1"/>
</dbReference>
<keyword evidence="13" id="KW-1185">Reference proteome</keyword>
<evidence type="ECO:0000256" key="3">
    <source>
        <dbReference type="ARBA" id="ARBA00022741"/>
    </source>
</evidence>
<dbReference type="Pfam" id="PF05773">
    <property type="entry name" value="RWD"/>
    <property type="match status" value="1"/>
</dbReference>
<proteinExistence type="inferred from homology"/>
<dbReference type="CDD" id="cd23825">
    <property type="entry name" value="RWD_DHX57"/>
    <property type="match status" value="1"/>
</dbReference>
<feature type="zinc finger region" description="C3H1-type" evidence="7">
    <location>
        <begin position="285"/>
        <end position="312"/>
    </location>
</feature>
<dbReference type="InterPro" id="IPR011545">
    <property type="entry name" value="DEAD/DEAH_box_helicase_dom"/>
</dbReference>
<organism evidence="12 13">
    <name type="scientific">Acropora cervicornis</name>
    <name type="common">Staghorn coral</name>
    <dbReference type="NCBI Taxonomy" id="6130"/>
    <lineage>
        <taxon>Eukaryota</taxon>
        <taxon>Metazoa</taxon>
        <taxon>Cnidaria</taxon>
        <taxon>Anthozoa</taxon>
        <taxon>Hexacorallia</taxon>
        <taxon>Scleractinia</taxon>
        <taxon>Astrocoeniina</taxon>
        <taxon>Acroporidae</taxon>
        <taxon>Acropora</taxon>
    </lineage>
</organism>
<dbReference type="InterPro" id="IPR002464">
    <property type="entry name" value="DNA/RNA_helicase_DEAH_CS"/>
</dbReference>
<dbReference type="Pfam" id="PF00642">
    <property type="entry name" value="zf-CCCH"/>
    <property type="match status" value="1"/>
</dbReference>
<comment type="similarity">
    <text evidence="1">Belongs to the DEAD box helicase family. DEAH subfamily.</text>
</comment>
<gene>
    <name evidence="12" type="ORF">P5673_008172</name>
</gene>
<dbReference type="SUPFAM" id="SSF52540">
    <property type="entry name" value="P-loop containing nucleoside triphosphate hydrolases"/>
    <property type="match status" value="1"/>
</dbReference>
<dbReference type="InterPro" id="IPR015940">
    <property type="entry name" value="UBA"/>
</dbReference>
<accession>A0AAD9QU25</accession>
<dbReference type="InterPro" id="IPR027417">
    <property type="entry name" value="P-loop_NTPase"/>
</dbReference>
<evidence type="ECO:0000313" key="13">
    <source>
        <dbReference type="Proteomes" id="UP001249851"/>
    </source>
</evidence>
<evidence type="ECO:0000256" key="6">
    <source>
        <dbReference type="ARBA" id="ARBA00022840"/>
    </source>
</evidence>
<keyword evidence="4" id="KW-0378">Hydrolase</keyword>
<dbReference type="SMART" id="SM00165">
    <property type="entry name" value="UBA"/>
    <property type="match status" value="1"/>
</dbReference>
<evidence type="ECO:0000259" key="9">
    <source>
        <dbReference type="PROSITE" id="PS50030"/>
    </source>
</evidence>
<dbReference type="GO" id="GO:0005524">
    <property type="term" value="F:ATP binding"/>
    <property type="evidence" value="ECO:0007669"/>
    <property type="project" value="UniProtKB-KW"/>
</dbReference>
<evidence type="ECO:0000259" key="11">
    <source>
        <dbReference type="PROSITE" id="PS51192"/>
    </source>
</evidence>
<dbReference type="InterPro" id="IPR000571">
    <property type="entry name" value="Znf_CCCH"/>
</dbReference>
<evidence type="ECO:0000256" key="7">
    <source>
        <dbReference type="PROSITE-ProRule" id="PRU00723"/>
    </source>
</evidence>